<dbReference type="PANTHER" id="PTHR38459:SF1">
    <property type="entry name" value="PROPHAGE BACTOPRENOL-LINKED GLUCOSE TRANSLOCASE HOMOLOG"/>
    <property type="match status" value="1"/>
</dbReference>
<dbReference type="HOGENOM" id="CLU_083873_6_3_10"/>
<dbReference type="InterPro" id="IPR007267">
    <property type="entry name" value="GtrA_DPMS_TM"/>
</dbReference>
<dbReference type="GeneID" id="77849135"/>
<dbReference type="STRING" id="742726.HMPREF9448_01911"/>
<dbReference type="InterPro" id="IPR051401">
    <property type="entry name" value="GtrA_CellWall_Glycosyl"/>
</dbReference>
<evidence type="ECO:0000256" key="5">
    <source>
        <dbReference type="ARBA" id="ARBA00023136"/>
    </source>
</evidence>
<dbReference type="RefSeq" id="WP_008862320.1">
    <property type="nucleotide sequence ID" value="NZ_JH815205.1"/>
</dbReference>
<protein>
    <recommendedName>
        <fullName evidence="7">GtrA/DPMS transmembrane domain-containing protein</fullName>
    </recommendedName>
</protein>
<feature type="transmembrane region" description="Helical" evidence="6">
    <location>
        <begin position="87"/>
        <end position="108"/>
    </location>
</feature>
<proteinExistence type="inferred from homology"/>
<keyword evidence="5 6" id="KW-0472">Membrane</keyword>
<dbReference type="eggNOG" id="COG2246">
    <property type="taxonomic scope" value="Bacteria"/>
</dbReference>
<accession>K0WVH2</accession>
<sequence length="141" mass="16357">MNPTHKFKKIFYGASDNLLIQFVRYFFVGGFAFIVDFGLLYILTEYAGLHYLLSATLSFIAGLVINYIISCIWVFNNSKFRNRIVEFLFFAAIGVVGLGFNDLLIWLFTDCIGTHYMFSKIVAAAMVYLWNFFARKYLVFK</sequence>
<feature type="transmembrane region" description="Helical" evidence="6">
    <location>
        <begin position="49"/>
        <end position="75"/>
    </location>
</feature>
<evidence type="ECO:0000256" key="4">
    <source>
        <dbReference type="ARBA" id="ARBA00022989"/>
    </source>
</evidence>
<dbReference type="GO" id="GO:0005886">
    <property type="term" value="C:plasma membrane"/>
    <property type="evidence" value="ECO:0007669"/>
    <property type="project" value="TreeGrafter"/>
</dbReference>
<evidence type="ECO:0000313" key="9">
    <source>
        <dbReference type="Proteomes" id="UP000006044"/>
    </source>
</evidence>
<dbReference type="Pfam" id="PF04138">
    <property type="entry name" value="GtrA_DPMS_TM"/>
    <property type="match status" value="1"/>
</dbReference>
<dbReference type="EMBL" id="ADLE01000014">
    <property type="protein sequence ID" value="EJZ63262.1"/>
    <property type="molecule type" value="Genomic_DNA"/>
</dbReference>
<feature type="domain" description="GtrA/DPMS transmembrane" evidence="7">
    <location>
        <begin position="24"/>
        <end position="140"/>
    </location>
</feature>
<reference evidence="8 9" key="1">
    <citation type="submission" date="2012-08" db="EMBL/GenBank/DDBJ databases">
        <title>The Genome Sequence of Barnesiella intestinihominis YIT 11860.</title>
        <authorList>
            <consortium name="The Broad Institute Genome Sequencing Platform"/>
            <person name="Earl A."/>
            <person name="Ward D."/>
            <person name="Feldgarden M."/>
            <person name="Gevers D."/>
            <person name="Morotomi M."/>
            <person name="Walker B."/>
            <person name="Young S.K."/>
            <person name="Zeng Q."/>
            <person name="Gargeya S."/>
            <person name="Fitzgerald M."/>
            <person name="Haas B."/>
            <person name="Abouelleil A."/>
            <person name="Alvarado L."/>
            <person name="Arachchi H.M."/>
            <person name="Berlin A.M."/>
            <person name="Chapman S.B."/>
            <person name="Goldberg J."/>
            <person name="Griggs A."/>
            <person name="Gujja S."/>
            <person name="Hansen M."/>
            <person name="Howarth C."/>
            <person name="Imamovic A."/>
            <person name="Larimer J."/>
            <person name="McCowen C."/>
            <person name="Montmayeur A."/>
            <person name="Murphy C."/>
            <person name="Neiman D."/>
            <person name="Pearson M."/>
            <person name="Priest M."/>
            <person name="Roberts A."/>
            <person name="Saif S."/>
            <person name="Shea T."/>
            <person name="Sisk P."/>
            <person name="Sykes S."/>
            <person name="Wortman J."/>
            <person name="Nusbaum C."/>
            <person name="Birren B."/>
        </authorList>
    </citation>
    <scope>NUCLEOTIDE SEQUENCE [LARGE SCALE GENOMIC DNA]</scope>
    <source>
        <strain evidence="8 9">YIT 11860</strain>
    </source>
</reference>
<dbReference type="OrthoDB" id="853263at2"/>
<keyword evidence="4 6" id="KW-1133">Transmembrane helix</keyword>
<evidence type="ECO:0000256" key="2">
    <source>
        <dbReference type="ARBA" id="ARBA00009399"/>
    </source>
</evidence>
<dbReference type="GO" id="GO:0000271">
    <property type="term" value="P:polysaccharide biosynthetic process"/>
    <property type="evidence" value="ECO:0007669"/>
    <property type="project" value="InterPro"/>
</dbReference>
<dbReference type="PANTHER" id="PTHR38459">
    <property type="entry name" value="PROPHAGE BACTOPRENOL-LINKED GLUCOSE TRANSLOCASE HOMOLOG"/>
    <property type="match status" value="1"/>
</dbReference>
<keyword evidence="3 6" id="KW-0812">Transmembrane</keyword>
<name>K0WVH2_9BACT</name>
<evidence type="ECO:0000256" key="3">
    <source>
        <dbReference type="ARBA" id="ARBA00022692"/>
    </source>
</evidence>
<keyword evidence="9" id="KW-1185">Reference proteome</keyword>
<evidence type="ECO:0000256" key="1">
    <source>
        <dbReference type="ARBA" id="ARBA00004141"/>
    </source>
</evidence>
<feature type="transmembrane region" description="Helical" evidence="6">
    <location>
        <begin position="114"/>
        <end position="133"/>
    </location>
</feature>
<dbReference type="Proteomes" id="UP000006044">
    <property type="component" value="Unassembled WGS sequence"/>
</dbReference>
<dbReference type="AlphaFoldDB" id="K0WVH2"/>
<comment type="caution">
    <text evidence="8">The sequence shown here is derived from an EMBL/GenBank/DDBJ whole genome shotgun (WGS) entry which is preliminary data.</text>
</comment>
<organism evidence="8 9">
    <name type="scientific">Barnesiella intestinihominis YIT 11860</name>
    <dbReference type="NCBI Taxonomy" id="742726"/>
    <lineage>
        <taxon>Bacteria</taxon>
        <taxon>Pseudomonadati</taxon>
        <taxon>Bacteroidota</taxon>
        <taxon>Bacteroidia</taxon>
        <taxon>Bacteroidales</taxon>
        <taxon>Barnesiellaceae</taxon>
        <taxon>Barnesiella</taxon>
    </lineage>
</organism>
<comment type="similarity">
    <text evidence="2">Belongs to the GtrA family.</text>
</comment>
<feature type="transmembrane region" description="Helical" evidence="6">
    <location>
        <begin position="21"/>
        <end position="43"/>
    </location>
</feature>
<evidence type="ECO:0000313" key="8">
    <source>
        <dbReference type="EMBL" id="EJZ63262.1"/>
    </source>
</evidence>
<comment type="subcellular location">
    <subcellularLocation>
        <location evidence="1">Membrane</location>
        <topology evidence="1">Multi-pass membrane protein</topology>
    </subcellularLocation>
</comment>
<gene>
    <name evidence="8" type="ORF">HMPREF9448_01911</name>
</gene>
<evidence type="ECO:0000259" key="7">
    <source>
        <dbReference type="Pfam" id="PF04138"/>
    </source>
</evidence>
<evidence type="ECO:0000256" key="6">
    <source>
        <dbReference type="SAM" id="Phobius"/>
    </source>
</evidence>